<dbReference type="InterPro" id="IPR001387">
    <property type="entry name" value="Cro/C1-type_HTH"/>
</dbReference>
<keyword evidence="3" id="KW-1185">Reference proteome</keyword>
<dbReference type="Proteomes" id="UP001500689">
    <property type="component" value="Unassembled WGS sequence"/>
</dbReference>
<evidence type="ECO:0000259" key="1">
    <source>
        <dbReference type="PROSITE" id="PS50943"/>
    </source>
</evidence>
<feature type="domain" description="HTH cro/C1-type" evidence="1">
    <location>
        <begin position="6"/>
        <end position="60"/>
    </location>
</feature>
<dbReference type="InterPro" id="IPR010982">
    <property type="entry name" value="Lambda_DNA-bd_dom_sf"/>
</dbReference>
<gene>
    <name evidence="2" type="ORF">GCM10022222_42410</name>
</gene>
<dbReference type="EMBL" id="BAAAZN010000008">
    <property type="protein sequence ID" value="GAA3554268.1"/>
    <property type="molecule type" value="Genomic_DNA"/>
</dbReference>
<accession>A0ABP6WQM7</accession>
<organism evidence="2 3">
    <name type="scientific">Amycolatopsis ultiminotia</name>
    <dbReference type="NCBI Taxonomy" id="543629"/>
    <lineage>
        <taxon>Bacteria</taxon>
        <taxon>Bacillati</taxon>
        <taxon>Actinomycetota</taxon>
        <taxon>Actinomycetes</taxon>
        <taxon>Pseudonocardiales</taxon>
        <taxon>Pseudonocardiaceae</taxon>
        <taxon>Amycolatopsis</taxon>
    </lineage>
</organism>
<protein>
    <submittedName>
        <fullName evidence="2">XRE family transcriptional regulator</fullName>
    </submittedName>
</protein>
<dbReference type="SUPFAM" id="SSF47413">
    <property type="entry name" value="lambda repressor-like DNA-binding domains"/>
    <property type="match status" value="1"/>
</dbReference>
<reference evidence="3" key="1">
    <citation type="journal article" date="2019" name="Int. J. Syst. Evol. Microbiol.">
        <title>The Global Catalogue of Microorganisms (GCM) 10K type strain sequencing project: providing services to taxonomists for standard genome sequencing and annotation.</title>
        <authorList>
            <consortium name="The Broad Institute Genomics Platform"/>
            <consortium name="The Broad Institute Genome Sequencing Center for Infectious Disease"/>
            <person name="Wu L."/>
            <person name="Ma J."/>
        </authorList>
    </citation>
    <scope>NUCLEOTIDE SEQUENCE [LARGE SCALE GENOMIC DNA]</scope>
    <source>
        <strain evidence="3">JCM 16898</strain>
    </source>
</reference>
<name>A0ABP6WQM7_9PSEU</name>
<dbReference type="RefSeq" id="WP_344862351.1">
    <property type="nucleotide sequence ID" value="NZ_BAAAZN010000008.1"/>
</dbReference>
<dbReference type="Gene3D" id="1.10.260.40">
    <property type="entry name" value="lambda repressor-like DNA-binding domains"/>
    <property type="match status" value="1"/>
</dbReference>
<dbReference type="CDD" id="cd00093">
    <property type="entry name" value="HTH_XRE"/>
    <property type="match status" value="1"/>
</dbReference>
<dbReference type="PROSITE" id="PS50943">
    <property type="entry name" value="HTH_CROC1"/>
    <property type="match status" value="1"/>
</dbReference>
<dbReference type="SMART" id="SM00530">
    <property type="entry name" value="HTH_XRE"/>
    <property type="match status" value="1"/>
</dbReference>
<evidence type="ECO:0000313" key="3">
    <source>
        <dbReference type="Proteomes" id="UP001500689"/>
    </source>
</evidence>
<sequence>MANDRLRTAMLAAGLTVETLAEKVSKHTKSVDHWIRSERVPHPGTRAQIVKALGVREADLWPSLRDSPRPAADETELVHFYPSRSAITGANWQELLSGVAEQMDVLVFSGAFLVEQYDLIPLIQKKAQEGVRFRLLVGDEKSEAVIQRAIDEGTPGGLEGRIQLMRRYLADVANLDGVEVRTHGTILYNSIYRFDDQLLVNPHAHGALAGQSPVMHFKRQPSGGIWQHYMKSFERVWQIATPENDER</sequence>
<proteinExistence type="predicted"/>
<comment type="caution">
    <text evidence="2">The sequence shown here is derived from an EMBL/GenBank/DDBJ whole genome shotgun (WGS) entry which is preliminary data.</text>
</comment>
<evidence type="ECO:0000313" key="2">
    <source>
        <dbReference type="EMBL" id="GAA3554268.1"/>
    </source>
</evidence>